<dbReference type="Proteomes" id="UP000034507">
    <property type="component" value="Unassembled WGS sequence"/>
</dbReference>
<comment type="caution">
    <text evidence="1">The sequence shown here is derived from an EMBL/GenBank/DDBJ whole genome shotgun (WGS) entry which is preliminary data.</text>
</comment>
<sequence>MKWEKFYELATRHPELWGLMRTCATPYANTTGEQVREFVQKVVRYIAFRPYDTLDLEASSELRTSCQFPGLYDNRLTWEGIDYWVYFWVGTEQLPRARHVGSDAGEPRIKTTLLHLKNWYADFEEELGPVHGAFVLKITTTGGVSGRINVCYDIYPLPGESF</sequence>
<dbReference type="AlphaFoldDB" id="A0A0G0XA34"/>
<gene>
    <name evidence="1" type="ORF">UU77_C0006G0014</name>
</gene>
<protein>
    <submittedName>
        <fullName evidence="1">Uncharacterized protein</fullName>
    </submittedName>
</protein>
<dbReference type="EMBL" id="LCBX01000006">
    <property type="protein sequence ID" value="KKS21227.1"/>
    <property type="molecule type" value="Genomic_DNA"/>
</dbReference>
<name>A0A0G0XA34_UNCKA</name>
<organism evidence="1">
    <name type="scientific">candidate division WWE3 bacterium GW2011_GWC1_41_7</name>
    <dbReference type="NCBI Taxonomy" id="1619119"/>
    <lineage>
        <taxon>Bacteria</taxon>
        <taxon>Katanobacteria</taxon>
    </lineage>
</organism>
<evidence type="ECO:0000313" key="1">
    <source>
        <dbReference type="EMBL" id="KKS21227.1"/>
    </source>
</evidence>
<proteinExistence type="predicted"/>
<accession>A0A0G0XA34</accession>
<reference evidence="1" key="1">
    <citation type="journal article" date="2015" name="Nature">
        <title>rRNA introns, odd ribosomes, and small enigmatic genomes across a large radiation of phyla.</title>
        <authorList>
            <person name="Brown C.T."/>
            <person name="Hug L.A."/>
            <person name="Thomas B.C."/>
            <person name="Sharon I."/>
            <person name="Castelle C.J."/>
            <person name="Singh A."/>
            <person name="Wilkins M.J."/>
            <person name="Williams K.H."/>
            <person name="Banfield J.F."/>
        </authorList>
    </citation>
    <scope>NUCLEOTIDE SEQUENCE [LARGE SCALE GENOMIC DNA]</scope>
</reference>